<accession>A0ABV4DLI9</accession>
<organism evidence="3 4">
    <name type="scientific">Ligilactobacillus faecis</name>
    <dbReference type="NCBI Taxonomy" id="762833"/>
    <lineage>
        <taxon>Bacteria</taxon>
        <taxon>Bacillati</taxon>
        <taxon>Bacillota</taxon>
        <taxon>Bacilli</taxon>
        <taxon>Lactobacillales</taxon>
        <taxon>Lactobacillaceae</taxon>
        <taxon>Ligilactobacillus</taxon>
    </lineage>
</organism>
<reference evidence="3 4" key="1">
    <citation type="submission" date="2024-03" db="EMBL/GenBank/DDBJ databases">
        <title>Mouse gut bacterial collection (mGBC) of GemPharmatech.</title>
        <authorList>
            <person name="He Y."/>
            <person name="Dong L."/>
            <person name="Wu D."/>
            <person name="Gao X."/>
            <person name="Lin Z."/>
        </authorList>
    </citation>
    <scope>NUCLEOTIDE SEQUENCE [LARGE SCALE GENOMIC DNA]</scope>
    <source>
        <strain evidence="3 4">15-30</strain>
    </source>
</reference>
<dbReference type="Pfam" id="PF00534">
    <property type="entry name" value="Glycos_transf_1"/>
    <property type="match status" value="1"/>
</dbReference>
<evidence type="ECO:0000313" key="4">
    <source>
        <dbReference type="Proteomes" id="UP001565236"/>
    </source>
</evidence>
<dbReference type="PANTHER" id="PTHR12526">
    <property type="entry name" value="GLYCOSYLTRANSFERASE"/>
    <property type="match status" value="1"/>
</dbReference>
<dbReference type="InterPro" id="IPR001296">
    <property type="entry name" value="Glyco_trans_1"/>
</dbReference>
<dbReference type="RefSeq" id="WP_369939771.1">
    <property type="nucleotide sequence ID" value="NZ_JBCLUF010000001.1"/>
</dbReference>
<keyword evidence="3" id="KW-0808">Transferase</keyword>
<feature type="domain" description="Glycosyl transferase family 1" evidence="1">
    <location>
        <begin position="196"/>
        <end position="363"/>
    </location>
</feature>
<dbReference type="Proteomes" id="UP001565236">
    <property type="component" value="Unassembled WGS sequence"/>
</dbReference>
<proteinExistence type="predicted"/>
<dbReference type="EMBL" id="JBCLUF010000001">
    <property type="protein sequence ID" value="MEY8661350.1"/>
    <property type="molecule type" value="Genomic_DNA"/>
</dbReference>
<protein>
    <submittedName>
        <fullName evidence="3">Glycosyltransferase family 4 protein</fullName>
        <ecNumber evidence="3">2.4.-.-</ecNumber>
    </submittedName>
</protein>
<dbReference type="Pfam" id="PF13439">
    <property type="entry name" value="Glyco_transf_4"/>
    <property type="match status" value="1"/>
</dbReference>
<comment type="caution">
    <text evidence="3">The sequence shown here is derived from an EMBL/GenBank/DDBJ whole genome shotgun (WGS) entry which is preliminary data.</text>
</comment>
<sequence length="385" mass="43750">MKNILYLHAGAEMYGADKILLELVTKLDKTKFRPIVVLPNKGPLVDKLKAAKIETHVIDYPILRRKYFNPKGIMRYGATYFNSSKKIIKLLQKEKLAIDIIHVNTTAVLEGIYLKKKLKAKLVWHVHEILLKPKMIYKFISYLVGKYADECVVVSKAVAAHLEASNLIKPDKIKIIYNGVDSMIFSPSVDSAYLEKEWHIPANALKVGMIGRVNAWKGQGDFLEATTPLLEKYPDLYLFMIGSAFEGQEWRVEELKKKIAQQKNSERIIFSEFRKDNAAVHNFLDILVLPSIDPDPLPTVVLESMASGKPVVGYAHGGVTEMVVDGQNGLLAKVRDTTDLRVKISELVGSKEKRLRFGDISRRRQLKNFSIESFIKKFEEVYEKS</sequence>
<evidence type="ECO:0000259" key="1">
    <source>
        <dbReference type="Pfam" id="PF00534"/>
    </source>
</evidence>
<dbReference type="InterPro" id="IPR028098">
    <property type="entry name" value="Glyco_trans_4-like_N"/>
</dbReference>
<keyword evidence="4" id="KW-1185">Reference proteome</keyword>
<dbReference type="EC" id="2.4.-.-" evidence="3"/>
<dbReference type="PANTHER" id="PTHR12526:SF638">
    <property type="entry name" value="SPORE COAT PROTEIN SA"/>
    <property type="match status" value="1"/>
</dbReference>
<keyword evidence="3" id="KW-0328">Glycosyltransferase</keyword>
<dbReference type="SUPFAM" id="SSF53756">
    <property type="entry name" value="UDP-Glycosyltransferase/glycogen phosphorylase"/>
    <property type="match status" value="1"/>
</dbReference>
<dbReference type="CDD" id="cd03801">
    <property type="entry name" value="GT4_PimA-like"/>
    <property type="match status" value="1"/>
</dbReference>
<evidence type="ECO:0000259" key="2">
    <source>
        <dbReference type="Pfam" id="PF13439"/>
    </source>
</evidence>
<evidence type="ECO:0000313" key="3">
    <source>
        <dbReference type="EMBL" id="MEY8661350.1"/>
    </source>
</evidence>
<dbReference type="Gene3D" id="3.40.50.2000">
    <property type="entry name" value="Glycogen Phosphorylase B"/>
    <property type="match status" value="2"/>
</dbReference>
<dbReference type="GO" id="GO:0016757">
    <property type="term" value="F:glycosyltransferase activity"/>
    <property type="evidence" value="ECO:0007669"/>
    <property type="project" value="UniProtKB-KW"/>
</dbReference>
<gene>
    <name evidence="3" type="ORF">AALT52_00370</name>
</gene>
<feature type="domain" description="Glycosyltransferase subfamily 4-like N-terminal" evidence="2">
    <location>
        <begin position="15"/>
        <end position="181"/>
    </location>
</feature>
<name>A0ABV4DLI9_9LACO</name>